<name>A0ABR2KAH8_9EUKA</name>
<sequence>MNSKPKNLDRETKLAIVKCGGKNNCQARYFQELSSYVVKSEISAFEYLQPDLKIKNSRAWGQALNLVNAYLKRYKMELTLKTMKKEFANNPKTTSYKNTSIIDSTFNNLISFSKDLSKMSFEERVHEFNSQFKK</sequence>
<gene>
    <name evidence="1" type="ORF">M9Y10_038966</name>
</gene>
<organism evidence="1 2">
    <name type="scientific">Tritrichomonas musculus</name>
    <dbReference type="NCBI Taxonomy" id="1915356"/>
    <lineage>
        <taxon>Eukaryota</taxon>
        <taxon>Metamonada</taxon>
        <taxon>Parabasalia</taxon>
        <taxon>Tritrichomonadida</taxon>
        <taxon>Tritrichomonadidae</taxon>
        <taxon>Tritrichomonas</taxon>
    </lineage>
</organism>
<keyword evidence="2" id="KW-1185">Reference proteome</keyword>
<evidence type="ECO:0000313" key="2">
    <source>
        <dbReference type="Proteomes" id="UP001470230"/>
    </source>
</evidence>
<dbReference type="Proteomes" id="UP001470230">
    <property type="component" value="Unassembled WGS sequence"/>
</dbReference>
<reference evidence="1 2" key="1">
    <citation type="submission" date="2024-04" db="EMBL/GenBank/DDBJ databases">
        <title>Tritrichomonas musculus Genome.</title>
        <authorList>
            <person name="Alves-Ferreira E."/>
            <person name="Grigg M."/>
            <person name="Lorenzi H."/>
            <person name="Galac M."/>
        </authorList>
    </citation>
    <scope>NUCLEOTIDE SEQUENCE [LARGE SCALE GENOMIC DNA]</scope>
    <source>
        <strain evidence="1 2">EAF2021</strain>
    </source>
</reference>
<accession>A0ABR2KAH8</accession>
<proteinExistence type="predicted"/>
<comment type="caution">
    <text evidence="1">The sequence shown here is derived from an EMBL/GenBank/DDBJ whole genome shotgun (WGS) entry which is preliminary data.</text>
</comment>
<protein>
    <submittedName>
        <fullName evidence="1">Uncharacterized protein</fullName>
    </submittedName>
</protein>
<dbReference type="EMBL" id="JAPFFF010000006">
    <property type="protein sequence ID" value="KAK8887907.1"/>
    <property type="molecule type" value="Genomic_DNA"/>
</dbReference>
<evidence type="ECO:0000313" key="1">
    <source>
        <dbReference type="EMBL" id="KAK8887907.1"/>
    </source>
</evidence>